<proteinExistence type="predicted"/>
<feature type="domain" description="Mga helix-turn-helix" evidence="1">
    <location>
        <begin position="81"/>
        <end position="165"/>
    </location>
</feature>
<evidence type="ECO:0000259" key="1">
    <source>
        <dbReference type="Pfam" id="PF05043"/>
    </source>
</evidence>
<dbReference type="RefSeq" id="WP_135025987.1">
    <property type="nucleotide sequence ID" value="NZ_NROV01000009.1"/>
</dbReference>
<dbReference type="EMBL" id="NRPP01000010">
    <property type="protein sequence ID" value="TFJ27468.1"/>
    <property type="molecule type" value="Genomic_DNA"/>
</dbReference>
<name>A0A7Z8CZ15_CARDV</name>
<reference evidence="2 3" key="1">
    <citation type="journal article" date="2018" name="Int. J. Food Microbiol.">
        <title>Growth of Carnobacterium spp. isolated from chilled vacuum-packaged meat under relevant acidic conditions.</title>
        <authorList>
            <person name="Zhang P."/>
            <person name="Badoni M."/>
            <person name="Ganzle M."/>
            <person name="Yang X."/>
        </authorList>
    </citation>
    <scope>NUCLEOTIDE SEQUENCE [LARGE SCALE GENOMIC DNA]</scope>
    <source>
        <strain evidence="2 3">B2</strain>
    </source>
</reference>
<accession>A0A7Z8CZ15</accession>
<protein>
    <recommendedName>
        <fullName evidence="1">Mga helix-turn-helix domain-containing protein</fullName>
    </recommendedName>
</protein>
<dbReference type="InterPro" id="IPR007737">
    <property type="entry name" value="Mga_HTH"/>
</dbReference>
<sequence>MKHFELITEDELFEINIALYLAEQSNFVSTEQLISIFNFPEKRLRKIVNTLQKDLIDFNEGEQVITVIRNKGVFFDVCLNDDLKRFIAFLLNKNRTITLLSEIIFGRVTSISDYSSQFFIGESTIKRQLSDLRIFLKRYNLEISRGSYEIVGEEKQIQLFLYLFFWRITRGVVWPFDSIDENQMKLDVNNLISQLNVKNITEIDKRRLMFYLAINKIRISQSRTQLKNNTIDRENLGLQLNLEIAEDSRAKYEDVELYYQFFQSIGFTGDSNHDIKDSEATIATNKFMQFFEEKFFLIPSEHRKEVETWLFYCHSFSKQFVNFGCDINGYDYSEYINKYCKNLNIKLIEFIRLLKKETNLPLFEEEQYLSTHYMMIFAKFDKLPIYEKKIRIVLESGLPFFARDFVINQIKSYLGKKYNIELIDARFLDGNEKVDMALVTIPIKEISKKYEKAQLITINRDLSLNDLKKIEMKILSLKHA</sequence>
<dbReference type="AlphaFoldDB" id="A0A7Z8CZ15"/>
<evidence type="ECO:0000313" key="3">
    <source>
        <dbReference type="Proteomes" id="UP000297938"/>
    </source>
</evidence>
<comment type="caution">
    <text evidence="2">The sequence shown here is derived from an EMBL/GenBank/DDBJ whole genome shotgun (WGS) entry which is preliminary data.</text>
</comment>
<dbReference type="Proteomes" id="UP000297938">
    <property type="component" value="Unassembled WGS sequence"/>
</dbReference>
<gene>
    <name evidence="2" type="ORF">CKN69_06370</name>
</gene>
<organism evidence="2 3">
    <name type="scientific">Carnobacterium divergens</name>
    <name type="common">Lactobacillus divergens</name>
    <dbReference type="NCBI Taxonomy" id="2748"/>
    <lineage>
        <taxon>Bacteria</taxon>
        <taxon>Bacillati</taxon>
        <taxon>Bacillota</taxon>
        <taxon>Bacilli</taxon>
        <taxon>Lactobacillales</taxon>
        <taxon>Carnobacteriaceae</taxon>
        <taxon>Carnobacterium</taxon>
    </lineage>
</organism>
<dbReference type="Pfam" id="PF05043">
    <property type="entry name" value="Mga"/>
    <property type="match status" value="1"/>
</dbReference>
<evidence type="ECO:0000313" key="2">
    <source>
        <dbReference type="EMBL" id="TFJ27468.1"/>
    </source>
</evidence>